<dbReference type="RefSeq" id="WP_176356191.1">
    <property type="nucleotide sequence ID" value="NZ_JABWDU010000011.1"/>
</dbReference>
<evidence type="ECO:0000313" key="11">
    <source>
        <dbReference type="Proteomes" id="UP000520198"/>
    </source>
</evidence>
<dbReference type="AlphaFoldDB" id="A0A7Y6UQS3"/>
<keyword evidence="7 9" id="KW-0472">Membrane</keyword>
<evidence type="ECO:0000256" key="9">
    <source>
        <dbReference type="SAM" id="Phobius"/>
    </source>
</evidence>
<keyword evidence="3" id="KW-1003">Cell membrane</keyword>
<feature type="transmembrane region" description="Helical" evidence="9">
    <location>
        <begin position="54"/>
        <end position="75"/>
    </location>
</feature>
<keyword evidence="2" id="KW-0813">Transport</keyword>
<dbReference type="EMBL" id="JABWDU010000011">
    <property type="protein sequence ID" value="NVD42841.1"/>
    <property type="molecule type" value="Genomic_DNA"/>
</dbReference>
<evidence type="ECO:0000313" key="10">
    <source>
        <dbReference type="EMBL" id="NVD42841.1"/>
    </source>
</evidence>
<evidence type="ECO:0000256" key="2">
    <source>
        <dbReference type="ARBA" id="ARBA00022448"/>
    </source>
</evidence>
<evidence type="ECO:0000256" key="3">
    <source>
        <dbReference type="ARBA" id="ARBA00022475"/>
    </source>
</evidence>
<feature type="transmembrane region" description="Helical" evidence="9">
    <location>
        <begin position="15"/>
        <end position="42"/>
    </location>
</feature>
<keyword evidence="11" id="KW-1185">Reference proteome</keyword>
<keyword evidence="6 9" id="KW-1133">Transmembrane helix</keyword>
<proteinExistence type="inferred from homology"/>
<dbReference type="Pfam" id="PF04143">
    <property type="entry name" value="Sulf_transp"/>
    <property type="match status" value="1"/>
</dbReference>
<evidence type="ECO:0000256" key="4">
    <source>
        <dbReference type="ARBA" id="ARBA00022519"/>
    </source>
</evidence>
<keyword evidence="5 9" id="KW-0812">Transmembrane</keyword>
<evidence type="ECO:0000256" key="7">
    <source>
        <dbReference type="ARBA" id="ARBA00023136"/>
    </source>
</evidence>
<dbReference type="PANTHER" id="PTHR30574:SF1">
    <property type="entry name" value="SULPHUR TRANSPORT DOMAIN-CONTAINING PROTEIN"/>
    <property type="match status" value="1"/>
</dbReference>
<feature type="transmembrane region" description="Helical" evidence="9">
    <location>
        <begin position="81"/>
        <end position="100"/>
    </location>
</feature>
<comment type="similarity">
    <text evidence="8">Belongs to the TsuA/YedE (TC 9.B.102) family.</text>
</comment>
<gene>
    <name evidence="10" type="ORF">HT585_28635</name>
</gene>
<dbReference type="PANTHER" id="PTHR30574">
    <property type="entry name" value="INNER MEMBRANE PROTEIN YEDE"/>
    <property type="match status" value="1"/>
</dbReference>
<accession>A0A7Y6UQS3</accession>
<sequence>METAFTPWQSMGGGALIGLATVLLMLTLGRIMGATGILSGVLLPSAPSDRTWRLAILLGMVSGPVVILALTGQMPDVDVPVSLPMLLLGGFIVGVGVTFASGCTSGHGICGMARLSRRSIAATATFMISTGLTVFVVRHVLGV</sequence>
<comment type="subcellular location">
    <subcellularLocation>
        <location evidence="1">Cell inner membrane</location>
        <topology evidence="1">Multi-pass membrane protein</topology>
    </subcellularLocation>
</comment>
<dbReference type="Proteomes" id="UP000520198">
    <property type="component" value="Unassembled WGS sequence"/>
</dbReference>
<protein>
    <submittedName>
        <fullName evidence="10">YeeE/YedE family protein</fullName>
    </submittedName>
</protein>
<name>A0A7Y6UQS3_9HYPH</name>
<dbReference type="GO" id="GO:0005886">
    <property type="term" value="C:plasma membrane"/>
    <property type="evidence" value="ECO:0007669"/>
    <property type="project" value="UniProtKB-SubCell"/>
</dbReference>
<reference evidence="10 11" key="1">
    <citation type="submission" date="2020-06" db="EMBL/GenBank/DDBJ databases">
        <authorList>
            <person name="Grouzdev D.S."/>
        </authorList>
    </citation>
    <scope>NUCLEOTIDE SEQUENCE [LARGE SCALE GENOMIC DNA]</scope>
    <source>
        <strain evidence="10 11">HO-A22</strain>
    </source>
</reference>
<dbReference type="InterPro" id="IPR007272">
    <property type="entry name" value="Sulf_transp_TsuA/YedE"/>
</dbReference>
<keyword evidence="4" id="KW-0997">Cell inner membrane</keyword>
<evidence type="ECO:0000256" key="5">
    <source>
        <dbReference type="ARBA" id="ARBA00022692"/>
    </source>
</evidence>
<evidence type="ECO:0000256" key="8">
    <source>
        <dbReference type="ARBA" id="ARBA00035655"/>
    </source>
</evidence>
<evidence type="ECO:0000256" key="1">
    <source>
        <dbReference type="ARBA" id="ARBA00004429"/>
    </source>
</evidence>
<comment type="caution">
    <text evidence="10">The sequence shown here is derived from an EMBL/GenBank/DDBJ whole genome shotgun (WGS) entry which is preliminary data.</text>
</comment>
<organism evidence="10 11">
    <name type="scientific">Ensifer oleiphilus</name>
    <dbReference type="NCBI Taxonomy" id="2742698"/>
    <lineage>
        <taxon>Bacteria</taxon>
        <taxon>Pseudomonadati</taxon>
        <taxon>Pseudomonadota</taxon>
        <taxon>Alphaproteobacteria</taxon>
        <taxon>Hyphomicrobiales</taxon>
        <taxon>Rhizobiaceae</taxon>
        <taxon>Sinorhizobium/Ensifer group</taxon>
        <taxon>Ensifer</taxon>
    </lineage>
</organism>
<feature type="transmembrane region" description="Helical" evidence="9">
    <location>
        <begin position="120"/>
        <end position="141"/>
    </location>
</feature>
<evidence type="ECO:0000256" key="6">
    <source>
        <dbReference type="ARBA" id="ARBA00022989"/>
    </source>
</evidence>